<reference evidence="3 4" key="1">
    <citation type="submission" date="2024-02" db="EMBL/GenBank/DDBJ databases">
        <title>FIRST GENOME SEQUENCES OF Leishmania (Viannia) shawi, Leishmania (Viannia) lindenbergi AND Leishmania (Viannia) utingensis.</title>
        <authorList>
            <person name="Resadore F."/>
            <person name="Custodio M.G.F."/>
            <person name="Boite M.C."/>
            <person name="Cupolillo E."/>
            <person name="Ferreira G.E.M."/>
        </authorList>
    </citation>
    <scope>NUCLEOTIDE SEQUENCE [LARGE SCALE GENOMIC DNA]</scope>
    <source>
        <strain evidence="3 4">MDAS/BR/1979/M5533</strain>
    </source>
</reference>
<protein>
    <submittedName>
        <fullName evidence="3">Amastin surface glycoprotein</fullName>
    </submittedName>
</protein>
<evidence type="ECO:0000256" key="1">
    <source>
        <dbReference type="SAM" id="MobiDB-lite"/>
    </source>
</evidence>
<feature type="transmembrane region" description="Helical" evidence="2">
    <location>
        <begin position="78"/>
        <end position="103"/>
    </location>
</feature>
<feature type="region of interest" description="Disordered" evidence="1">
    <location>
        <begin position="110"/>
        <end position="145"/>
    </location>
</feature>
<dbReference type="PANTHER" id="PTHR33297:SF4">
    <property type="entry name" value="AMASTIN"/>
    <property type="match status" value="1"/>
</dbReference>
<dbReference type="PANTHER" id="PTHR33297">
    <property type="entry name" value="AMASTIN-LIKE SURFACE PROTEIN-LIKE PROTEIN-RELATED"/>
    <property type="match status" value="1"/>
</dbReference>
<evidence type="ECO:0000313" key="4">
    <source>
        <dbReference type="Proteomes" id="UP001501274"/>
    </source>
</evidence>
<keyword evidence="2" id="KW-1133">Transmembrane helix</keyword>
<evidence type="ECO:0000313" key="3">
    <source>
        <dbReference type="EMBL" id="KAL0531341.1"/>
    </source>
</evidence>
<dbReference type="Proteomes" id="UP001501274">
    <property type="component" value="Unassembled WGS sequence"/>
</dbReference>
<dbReference type="AlphaFoldDB" id="A0AAW3CAY5"/>
<keyword evidence="2" id="KW-0472">Membrane</keyword>
<sequence length="145" mass="16507">MLYCCVYLRWVCLVISIFLYAAAFALGVIMLYCCVYLRWVCLMLNIVGGITLATSWVLVVMVFRQTDLSTCLQIPVTISFGVGFVVFLVTWVLDLVNVVFLFIPWRDKELDKSSNSKEDSDHSNEDSDHSNEDYGHSIEGNSQEE</sequence>
<keyword evidence="2" id="KW-0812">Transmembrane</keyword>
<proteinExistence type="predicted"/>
<evidence type="ECO:0000256" key="2">
    <source>
        <dbReference type="SAM" id="Phobius"/>
    </source>
</evidence>
<gene>
    <name evidence="3" type="ORF">Q4I28_000300</name>
</gene>
<feature type="transmembrane region" description="Helical" evidence="2">
    <location>
        <begin position="39"/>
        <end position="63"/>
    </location>
</feature>
<keyword evidence="4" id="KW-1185">Reference proteome</keyword>
<feature type="transmembrane region" description="Helical" evidence="2">
    <location>
        <begin position="6"/>
        <end position="32"/>
    </location>
</feature>
<comment type="caution">
    <text evidence="3">The sequence shown here is derived from an EMBL/GenBank/DDBJ whole genome shotgun (WGS) entry which is preliminary data.</text>
</comment>
<feature type="compositionally biased region" description="Basic and acidic residues" evidence="1">
    <location>
        <begin position="110"/>
        <end position="136"/>
    </location>
</feature>
<dbReference type="EMBL" id="JBAMZN010000001">
    <property type="protein sequence ID" value="KAL0531341.1"/>
    <property type="molecule type" value="Genomic_DNA"/>
</dbReference>
<dbReference type="InterPro" id="IPR009944">
    <property type="entry name" value="Amastin"/>
</dbReference>
<accession>A0AAW3CAY5</accession>
<name>A0AAW3CAY5_9TRYP</name>
<dbReference type="Pfam" id="PF07344">
    <property type="entry name" value="Amastin"/>
    <property type="match status" value="1"/>
</dbReference>
<organism evidence="3 4">
    <name type="scientific">Leishmania naiffi</name>
    <dbReference type="NCBI Taxonomy" id="5678"/>
    <lineage>
        <taxon>Eukaryota</taxon>
        <taxon>Discoba</taxon>
        <taxon>Euglenozoa</taxon>
        <taxon>Kinetoplastea</taxon>
        <taxon>Metakinetoplastina</taxon>
        <taxon>Trypanosomatida</taxon>
        <taxon>Trypanosomatidae</taxon>
        <taxon>Leishmaniinae</taxon>
        <taxon>Leishmania</taxon>
        <taxon>Leishmania naiffi species complex</taxon>
    </lineage>
</organism>